<organism evidence="17 18">
    <name type="scientific">Nostoc commune NIES-4072</name>
    <dbReference type="NCBI Taxonomy" id="2005467"/>
    <lineage>
        <taxon>Bacteria</taxon>
        <taxon>Bacillati</taxon>
        <taxon>Cyanobacteriota</taxon>
        <taxon>Cyanophyceae</taxon>
        <taxon>Nostocales</taxon>
        <taxon>Nostocaceae</taxon>
        <taxon>Nostoc</taxon>
    </lineage>
</organism>
<keyword evidence="4" id="KW-0285">Flavoprotein</keyword>
<sequence>MSQQFDVIVIGSGFGGSVVTCRLAESGARVLVLERGRRWTKDQYPRQAKDAWIYEHTQPQKHNGWLDLRFFKGMAVAQGAGVGGGSLCYSSVVLEANPTRFEQGWPPEITYSELLPYYDRVRKMMGVHPIPPGQHTQRAKLMQQAAQKVGYGDRFQSMPLAISFDPDWNYQLEDPLNEKHSRQFVNAQGQKQGTCIHLGNCDLGCDVHAKNTLDLNYIPAGENKGAEVRSLHLVRYIQPDEGGYRVIFDRIEDGQLIRGEERGKIIVIAAGSLGSTELLLNSRDKYGTLPKISRQLGKNWSANANVLTPDFYSKDVEVKQSMGPTITAGMDFTDGSFEGESFIIEDDGFPNMLLNAISSKLNSGKFSLFALALRNHLQRGLDEKNPLSNVMVWLGAGVDAADGQLSLGRNWLKPWETDLKLDWNIQRSKAAIDAILNLQKQLSQANGGKLYIPFYWSVLRSLLTVHPLGGCKMGTTEEDGVVDHKGEAFGYKNLYVADGAILPQAVGRNPSMTIAALAERVAHLMMSN</sequence>
<evidence type="ECO:0000256" key="1">
    <source>
        <dbReference type="ARBA" id="ARBA00001974"/>
    </source>
</evidence>
<dbReference type="EC" id="1.1.3.6" evidence="13"/>
<dbReference type="InterPro" id="IPR036188">
    <property type="entry name" value="FAD/NAD-bd_sf"/>
</dbReference>
<evidence type="ECO:0000256" key="7">
    <source>
        <dbReference type="ARBA" id="ARBA00023098"/>
    </source>
</evidence>
<evidence type="ECO:0000313" key="17">
    <source>
        <dbReference type="EMBL" id="GBG23208.1"/>
    </source>
</evidence>
<keyword evidence="6" id="KW-0560">Oxidoreductase</keyword>
<accession>A0A2R5G0H4</accession>
<evidence type="ECO:0000256" key="15">
    <source>
        <dbReference type="ARBA" id="ARBA00049778"/>
    </source>
</evidence>
<keyword evidence="7" id="KW-0443">Lipid metabolism</keyword>
<evidence type="ECO:0000256" key="4">
    <source>
        <dbReference type="ARBA" id="ARBA00022630"/>
    </source>
</evidence>
<protein>
    <recommendedName>
        <fullName evidence="14">Cholesterol oxidase</fullName>
        <ecNumber evidence="13">1.1.3.6</ecNumber>
        <ecNumber evidence="11">5.3.3.1</ecNumber>
    </recommendedName>
    <alternativeName>
        <fullName evidence="15">Cholesterol isomerase</fullName>
    </alternativeName>
</protein>
<dbReference type="GO" id="GO:0016995">
    <property type="term" value="F:cholesterol oxidase activity"/>
    <property type="evidence" value="ECO:0007669"/>
    <property type="project" value="UniProtKB-EC"/>
</dbReference>
<evidence type="ECO:0000256" key="13">
    <source>
        <dbReference type="ARBA" id="ARBA00049723"/>
    </source>
</evidence>
<comment type="cofactor">
    <cofactor evidence="1">
        <name>FAD</name>
        <dbReference type="ChEBI" id="CHEBI:57692"/>
    </cofactor>
</comment>
<evidence type="ECO:0000256" key="12">
    <source>
        <dbReference type="ARBA" id="ARBA00049645"/>
    </source>
</evidence>
<dbReference type="EC" id="5.3.3.1" evidence="11"/>
<dbReference type="OrthoDB" id="517968at2"/>
<evidence type="ECO:0000313" key="18">
    <source>
        <dbReference type="Proteomes" id="UP000245124"/>
    </source>
</evidence>
<evidence type="ECO:0000256" key="11">
    <source>
        <dbReference type="ARBA" id="ARBA00038856"/>
    </source>
</evidence>
<name>A0A2R5G0H4_NOSCO</name>
<dbReference type="GO" id="GO:0008203">
    <property type="term" value="P:cholesterol metabolic process"/>
    <property type="evidence" value="ECO:0007669"/>
    <property type="project" value="UniProtKB-KW"/>
</dbReference>
<dbReference type="Gene3D" id="3.30.410.10">
    <property type="entry name" value="Cholesterol Oxidase, domain 2"/>
    <property type="match status" value="1"/>
</dbReference>
<gene>
    <name evidence="17" type="ORF">NIES4072_69200</name>
</gene>
<dbReference type="SUPFAM" id="SSF51905">
    <property type="entry name" value="FAD/NAD(P)-binding domain"/>
    <property type="match status" value="1"/>
</dbReference>
<feature type="domain" description="Glucose-methanol-choline oxidoreductase C-terminal" evidence="16">
    <location>
        <begin position="464"/>
        <end position="518"/>
    </location>
</feature>
<keyword evidence="8" id="KW-1207">Sterol metabolism</keyword>
<keyword evidence="5" id="KW-0274">FAD</keyword>
<dbReference type="Gene3D" id="3.50.50.60">
    <property type="entry name" value="FAD/NAD(P)-binding domain"/>
    <property type="match status" value="1"/>
</dbReference>
<keyword evidence="3" id="KW-0153">Cholesterol metabolism</keyword>
<dbReference type="PANTHER" id="PTHR47470:SF1">
    <property type="entry name" value="FAD-DEPENDENT OXIDOREDUCTASE 2 FAD BINDING DOMAIN-CONTAINING PROTEIN"/>
    <property type="match status" value="1"/>
</dbReference>
<dbReference type="Pfam" id="PF13450">
    <property type="entry name" value="NAD_binding_8"/>
    <property type="match status" value="1"/>
</dbReference>
<evidence type="ECO:0000256" key="8">
    <source>
        <dbReference type="ARBA" id="ARBA00023166"/>
    </source>
</evidence>
<evidence type="ECO:0000256" key="5">
    <source>
        <dbReference type="ARBA" id="ARBA00022827"/>
    </source>
</evidence>
<dbReference type="RefSeq" id="WP_109013116.1">
    <property type="nucleotide sequence ID" value="NZ_BDUD01000002.1"/>
</dbReference>
<comment type="caution">
    <text evidence="17">The sequence shown here is derived from an EMBL/GenBank/DDBJ whole genome shotgun (WGS) entry which is preliminary data.</text>
</comment>
<evidence type="ECO:0000256" key="10">
    <source>
        <dbReference type="ARBA" id="ARBA00023235"/>
    </source>
</evidence>
<dbReference type="EMBL" id="BDUD01000002">
    <property type="protein sequence ID" value="GBG23208.1"/>
    <property type="molecule type" value="Genomic_DNA"/>
</dbReference>
<keyword evidence="9" id="KW-0753">Steroid metabolism</keyword>
<evidence type="ECO:0000256" key="14">
    <source>
        <dbReference type="ARBA" id="ARBA00049744"/>
    </source>
</evidence>
<keyword evidence="10" id="KW-0413">Isomerase</keyword>
<dbReference type="InterPro" id="IPR007867">
    <property type="entry name" value="GMC_OxRtase_C"/>
</dbReference>
<dbReference type="Proteomes" id="UP000245124">
    <property type="component" value="Unassembled WGS sequence"/>
</dbReference>
<evidence type="ECO:0000256" key="2">
    <source>
        <dbReference type="ARBA" id="ARBA00010790"/>
    </source>
</evidence>
<proteinExistence type="inferred from homology"/>
<dbReference type="AlphaFoldDB" id="A0A2R5G0H4"/>
<evidence type="ECO:0000256" key="3">
    <source>
        <dbReference type="ARBA" id="ARBA00022548"/>
    </source>
</evidence>
<comment type="similarity">
    <text evidence="2">Belongs to the GMC oxidoreductase family.</text>
</comment>
<dbReference type="InterPro" id="IPR052542">
    <property type="entry name" value="Cholesterol_Oxidase"/>
</dbReference>
<evidence type="ECO:0000256" key="9">
    <source>
        <dbReference type="ARBA" id="ARBA00023221"/>
    </source>
</evidence>
<dbReference type="Pfam" id="PF05199">
    <property type="entry name" value="GMC_oxred_C"/>
    <property type="match status" value="1"/>
</dbReference>
<evidence type="ECO:0000259" key="16">
    <source>
        <dbReference type="Pfam" id="PF05199"/>
    </source>
</evidence>
<reference evidence="17 18" key="1">
    <citation type="submission" date="2017-06" db="EMBL/GenBank/DDBJ databases">
        <title>Genome sequencing of cyanobaciteial culture collection at National Institute for Environmental Studies (NIES).</title>
        <authorList>
            <person name="Hirose Y."/>
            <person name="Shimura Y."/>
            <person name="Fujisawa T."/>
            <person name="Nakamura Y."/>
            <person name="Kawachi M."/>
        </authorList>
    </citation>
    <scope>NUCLEOTIDE SEQUENCE [LARGE SCALE GENOMIC DNA]</scope>
    <source>
        <strain evidence="17 18">NIES-4072</strain>
    </source>
</reference>
<comment type="pathway">
    <text evidence="12">Steroid metabolism; cholesterol degradation.</text>
</comment>
<evidence type="ECO:0000256" key="6">
    <source>
        <dbReference type="ARBA" id="ARBA00023002"/>
    </source>
</evidence>
<dbReference type="GO" id="GO:0004769">
    <property type="term" value="F:steroid Delta-isomerase activity"/>
    <property type="evidence" value="ECO:0007669"/>
    <property type="project" value="UniProtKB-EC"/>
</dbReference>
<keyword evidence="18" id="KW-1185">Reference proteome</keyword>
<dbReference type="PANTHER" id="PTHR47470">
    <property type="entry name" value="CHOLESTEROL OXIDASE"/>
    <property type="match status" value="1"/>
</dbReference>